<dbReference type="AlphaFoldDB" id="A0A9E2KPP9"/>
<evidence type="ECO:0000313" key="1">
    <source>
        <dbReference type="EMBL" id="MBU3826993.1"/>
    </source>
</evidence>
<accession>A0A9E2KPP9</accession>
<protein>
    <submittedName>
        <fullName evidence="1">Uncharacterized protein</fullName>
    </submittedName>
</protein>
<gene>
    <name evidence="1" type="ORF">IAA31_05835</name>
</gene>
<evidence type="ECO:0000313" key="2">
    <source>
        <dbReference type="Proteomes" id="UP000824150"/>
    </source>
</evidence>
<comment type="caution">
    <text evidence="1">The sequence shown here is derived from an EMBL/GenBank/DDBJ whole genome shotgun (WGS) entry which is preliminary data.</text>
</comment>
<reference evidence="1" key="2">
    <citation type="submission" date="2021-04" db="EMBL/GenBank/DDBJ databases">
        <authorList>
            <person name="Gilroy R."/>
        </authorList>
    </citation>
    <scope>NUCLEOTIDE SEQUENCE</scope>
    <source>
        <strain evidence="1">687</strain>
    </source>
</reference>
<organism evidence="1 2">
    <name type="scientific">Candidatus Anaerobiospirillum merdipullorum</name>
    <dbReference type="NCBI Taxonomy" id="2838450"/>
    <lineage>
        <taxon>Bacteria</taxon>
        <taxon>Pseudomonadati</taxon>
        <taxon>Pseudomonadota</taxon>
        <taxon>Gammaproteobacteria</taxon>
        <taxon>Aeromonadales</taxon>
        <taxon>Succinivibrionaceae</taxon>
        <taxon>Anaerobiospirillum</taxon>
    </lineage>
</organism>
<proteinExistence type="predicted"/>
<dbReference type="EMBL" id="JAHLFG010000062">
    <property type="protein sequence ID" value="MBU3826993.1"/>
    <property type="molecule type" value="Genomic_DNA"/>
</dbReference>
<sequence>MPHRRRRLFYCGSSTSCNLTLLVAKSLSQSLDFIVKVIHYGWRDKRWRLPNGVWRKMMLQRVLFIFANRSHQVPLLMPDILLPYLSSLTQDAGTALKMQHAVILGK</sequence>
<name>A0A9E2KPP9_9GAMM</name>
<reference evidence="1" key="1">
    <citation type="journal article" date="2021" name="PeerJ">
        <title>Extensive microbial diversity within the chicken gut microbiome revealed by metagenomics and culture.</title>
        <authorList>
            <person name="Gilroy R."/>
            <person name="Ravi A."/>
            <person name="Getino M."/>
            <person name="Pursley I."/>
            <person name="Horton D.L."/>
            <person name="Alikhan N.F."/>
            <person name="Baker D."/>
            <person name="Gharbi K."/>
            <person name="Hall N."/>
            <person name="Watson M."/>
            <person name="Adriaenssens E.M."/>
            <person name="Foster-Nyarko E."/>
            <person name="Jarju S."/>
            <person name="Secka A."/>
            <person name="Antonio M."/>
            <person name="Oren A."/>
            <person name="Chaudhuri R.R."/>
            <person name="La Ragione R."/>
            <person name="Hildebrand F."/>
            <person name="Pallen M.J."/>
        </authorList>
    </citation>
    <scope>NUCLEOTIDE SEQUENCE</scope>
    <source>
        <strain evidence="1">687</strain>
    </source>
</reference>
<dbReference type="Proteomes" id="UP000824150">
    <property type="component" value="Unassembled WGS sequence"/>
</dbReference>